<dbReference type="SUPFAM" id="SSF89550">
    <property type="entry name" value="PHP domain-like"/>
    <property type="match status" value="1"/>
</dbReference>
<protein>
    <recommendedName>
        <fullName evidence="2">protein-tyrosine-phosphatase</fullName>
        <ecNumber evidence="2">3.1.3.48</ecNumber>
    </recommendedName>
</protein>
<dbReference type="Proteomes" id="UP000222056">
    <property type="component" value="Unassembled WGS sequence"/>
</dbReference>
<feature type="compositionally biased region" description="Pro residues" evidence="6">
    <location>
        <begin position="286"/>
        <end position="296"/>
    </location>
</feature>
<keyword evidence="4" id="KW-0904">Protein phosphatase</keyword>
<evidence type="ECO:0000256" key="4">
    <source>
        <dbReference type="ARBA" id="ARBA00022912"/>
    </source>
</evidence>
<comment type="catalytic activity">
    <reaction evidence="5">
        <text>O-phospho-L-tyrosyl-[protein] + H2O = L-tyrosyl-[protein] + phosphate</text>
        <dbReference type="Rhea" id="RHEA:10684"/>
        <dbReference type="Rhea" id="RHEA-COMP:10136"/>
        <dbReference type="Rhea" id="RHEA-COMP:20101"/>
        <dbReference type="ChEBI" id="CHEBI:15377"/>
        <dbReference type="ChEBI" id="CHEBI:43474"/>
        <dbReference type="ChEBI" id="CHEBI:46858"/>
        <dbReference type="ChEBI" id="CHEBI:61978"/>
        <dbReference type="EC" id="3.1.3.48"/>
    </reaction>
</comment>
<dbReference type="InterPro" id="IPR016667">
    <property type="entry name" value="Caps_polysacc_synth_CpsB/CapC"/>
</dbReference>
<gene>
    <name evidence="7" type="ORF">SAMN02745716_0524</name>
</gene>
<dbReference type="Pfam" id="PF19567">
    <property type="entry name" value="CpsB_CapC"/>
    <property type="match status" value="1"/>
</dbReference>
<evidence type="ECO:0000256" key="1">
    <source>
        <dbReference type="ARBA" id="ARBA00005750"/>
    </source>
</evidence>
<evidence type="ECO:0000313" key="8">
    <source>
        <dbReference type="Proteomes" id="UP000222056"/>
    </source>
</evidence>
<dbReference type="Gene3D" id="3.20.20.140">
    <property type="entry name" value="Metal-dependent hydrolases"/>
    <property type="match status" value="1"/>
</dbReference>
<keyword evidence="3" id="KW-0378">Hydrolase</keyword>
<dbReference type="AlphaFoldDB" id="A0A1H6FIP2"/>
<dbReference type="GO" id="GO:0004725">
    <property type="term" value="F:protein tyrosine phosphatase activity"/>
    <property type="evidence" value="ECO:0007669"/>
    <property type="project" value="UniProtKB-EC"/>
</dbReference>
<feature type="region of interest" description="Disordered" evidence="6">
    <location>
        <begin position="279"/>
        <end position="320"/>
    </location>
</feature>
<dbReference type="EC" id="3.1.3.48" evidence="2"/>
<feature type="region of interest" description="Disordered" evidence="6">
    <location>
        <begin position="1"/>
        <end position="20"/>
    </location>
</feature>
<dbReference type="InterPro" id="IPR016195">
    <property type="entry name" value="Pol/histidinol_Pase-like"/>
</dbReference>
<dbReference type="GO" id="GO:0030145">
    <property type="term" value="F:manganese ion binding"/>
    <property type="evidence" value="ECO:0007669"/>
    <property type="project" value="InterPro"/>
</dbReference>
<feature type="compositionally biased region" description="Low complexity" evidence="6">
    <location>
        <begin position="297"/>
        <end position="316"/>
    </location>
</feature>
<sequence length="346" mass="37197">MFPTNATSEPRAPTKTDWEEASGRFDETLSEHGVIAGRVDLHFHLLPAIDDGPASVREALALARAARADGAAAVVCTPHLRRDHVHDPRQILRAVVAFRSELRRAQVDLTILAGAEVAADLALRLDPRLLELVALGGRADAGRVANSRFLLVETPFDGLDAAFASACEALLRRGYRPILAHPELAEPLPAGERRLIELVRRGALVQVNALSLIGRHGAIAERRALDLVERRLAHLVASDAHGPTRPPALSAASAALLAHGFAPRHVRRLVNETPWRLAGADAPNVRPCPPGLPSPPSRAGRPFSGSPPVARAARTARPPDVRVERLRTARVLAELRIASRLRRGAA</sequence>
<keyword evidence="8" id="KW-1185">Reference proteome</keyword>
<accession>A0A1H6FIP2</accession>
<evidence type="ECO:0000256" key="5">
    <source>
        <dbReference type="ARBA" id="ARBA00051722"/>
    </source>
</evidence>
<evidence type="ECO:0000256" key="2">
    <source>
        <dbReference type="ARBA" id="ARBA00013064"/>
    </source>
</evidence>
<evidence type="ECO:0000256" key="6">
    <source>
        <dbReference type="SAM" id="MobiDB-lite"/>
    </source>
</evidence>
<dbReference type="PANTHER" id="PTHR39181">
    <property type="entry name" value="TYROSINE-PROTEIN PHOSPHATASE YWQE"/>
    <property type="match status" value="1"/>
</dbReference>
<dbReference type="EMBL" id="FNWJ01000001">
    <property type="protein sequence ID" value="SEH10711.1"/>
    <property type="molecule type" value="Genomic_DNA"/>
</dbReference>
<evidence type="ECO:0000256" key="3">
    <source>
        <dbReference type="ARBA" id="ARBA00022801"/>
    </source>
</evidence>
<comment type="similarity">
    <text evidence="1">Belongs to the metallo-dependent hydrolases superfamily. CpsB/CapC family.</text>
</comment>
<organism evidence="7 8">
    <name type="scientific">Thermoleophilum album</name>
    <dbReference type="NCBI Taxonomy" id="29539"/>
    <lineage>
        <taxon>Bacteria</taxon>
        <taxon>Bacillati</taxon>
        <taxon>Actinomycetota</taxon>
        <taxon>Thermoleophilia</taxon>
        <taxon>Thermoleophilales</taxon>
        <taxon>Thermoleophilaceae</taxon>
        <taxon>Thermoleophilum</taxon>
    </lineage>
</organism>
<reference evidence="8" key="1">
    <citation type="submission" date="2016-10" db="EMBL/GenBank/DDBJ databases">
        <authorList>
            <person name="Varghese N."/>
            <person name="Submissions S."/>
        </authorList>
    </citation>
    <scope>NUCLEOTIDE SEQUENCE [LARGE SCALE GENOMIC DNA]</scope>
    <source>
        <strain evidence="8">ATCC 35263</strain>
    </source>
</reference>
<proteinExistence type="inferred from homology"/>
<name>A0A1H6FIP2_THEAL</name>
<evidence type="ECO:0000313" key="7">
    <source>
        <dbReference type="EMBL" id="SEH10711.1"/>
    </source>
</evidence>
<dbReference type="PANTHER" id="PTHR39181:SF1">
    <property type="entry name" value="TYROSINE-PROTEIN PHOSPHATASE YWQE"/>
    <property type="match status" value="1"/>
</dbReference>
<dbReference type="STRING" id="29539.SAMN02745716_0524"/>